<evidence type="ECO:0000256" key="6">
    <source>
        <dbReference type="ARBA" id="ARBA00023157"/>
    </source>
</evidence>
<dbReference type="GO" id="GO:0035008">
    <property type="term" value="P:positive regulation of melanization defense response"/>
    <property type="evidence" value="ECO:0007669"/>
    <property type="project" value="UniProtKB-ARBA"/>
</dbReference>
<keyword evidence="6" id="KW-1015">Disulfide bond</keyword>
<evidence type="ECO:0000256" key="8">
    <source>
        <dbReference type="ARBA" id="ARBA00024195"/>
    </source>
</evidence>
<evidence type="ECO:0000256" key="3">
    <source>
        <dbReference type="ARBA" id="ARBA00022670"/>
    </source>
</evidence>
<feature type="domain" description="Peptidase S1" evidence="10">
    <location>
        <begin position="164"/>
        <end position="398"/>
    </location>
</feature>
<feature type="chain" id="PRO_5016309910" evidence="9">
    <location>
        <begin position="28"/>
        <end position="406"/>
    </location>
</feature>
<protein>
    <submittedName>
        <fullName evidence="11">CSON010248 protein</fullName>
    </submittedName>
</protein>
<dbReference type="InterPro" id="IPR001314">
    <property type="entry name" value="Peptidase_S1A"/>
</dbReference>
<dbReference type="InterPro" id="IPR009003">
    <property type="entry name" value="Peptidase_S1_PA"/>
</dbReference>
<dbReference type="SMART" id="SM00020">
    <property type="entry name" value="Tryp_SPc"/>
    <property type="match status" value="1"/>
</dbReference>
<dbReference type="GO" id="GO:0004252">
    <property type="term" value="F:serine-type endopeptidase activity"/>
    <property type="evidence" value="ECO:0007669"/>
    <property type="project" value="InterPro"/>
</dbReference>
<dbReference type="GO" id="GO:0006508">
    <property type="term" value="P:proteolysis"/>
    <property type="evidence" value="ECO:0007669"/>
    <property type="project" value="UniProtKB-KW"/>
</dbReference>
<keyword evidence="4" id="KW-0378">Hydrolase</keyword>
<proteinExistence type="inferred from homology"/>
<evidence type="ECO:0000256" key="1">
    <source>
        <dbReference type="ARBA" id="ARBA00004613"/>
    </source>
</evidence>
<keyword evidence="3" id="KW-0645">Protease</keyword>
<dbReference type="InterPro" id="IPR001254">
    <property type="entry name" value="Trypsin_dom"/>
</dbReference>
<dbReference type="EMBL" id="UFQT01000412">
    <property type="protein sequence ID" value="SSX24067.1"/>
    <property type="molecule type" value="Genomic_DNA"/>
</dbReference>
<evidence type="ECO:0000256" key="9">
    <source>
        <dbReference type="SAM" id="SignalP"/>
    </source>
</evidence>
<organism evidence="11">
    <name type="scientific">Culicoides sonorensis</name>
    <name type="common">Biting midge</name>
    <dbReference type="NCBI Taxonomy" id="179676"/>
    <lineage>
        <taxon>Eukaryota</taxon>
        <taxon>Metazoa</taxon>
        <taxon>Ecdysozoa</taxon>
        <taxon>Arthropoda</taxon>
        <taxon>Hexapoda</taxon>
        <taxon>Insecta</taxon>
        <taxon>Pterygota</taxon>
        <taxon>Neoptera</taxon>
        <taxon>Endopterygota</taxon>
        <taxon>Diptera</taxon>
        <taxon>Nematocera</taxon>
        <taxon>Chironomoidea</taxon>
        <taxon>Ceratopogonidae</taxon>
        <taxon>Ceratopogoninae</taxon>
        <taxon>Culicoides</taxon>
        <taxon>Monoculicoides</taxon>
    </lineage>
</organism>
<keyword evidence="5" id="KW-0720">Serine protease</keyword>
<sequence length="406" mass="46206">MIHKSSVSFNIILILLLFHHPVFLVFADAVDVDNEKYTYLKLDSGQELAINSFNIPLGLGYRIFAPYNHKIQLNCSYIKRDDDDDEFLYVQTDYTRDNSGGQSIFVSSNFTKKSLFNQIKIGLRYLGNVNKHKGNATLRGEFQCKVAVIKESRCECGWGRQGRIVNGNETEVNEFPSIVAFIHKPSNYTFCGGTIIHHRYILSAAHCFQAIVYQNRFEVTIKIGTHNYHNDSSSAYTQTHQLEKIIIHPEYETTEQDNDIALVRVSRDIIFSRGSGPACLPFKFIETTFYDESVQMVGWGTISWGGTLSHVLRKVMVNVMDTDECDKKIVWVNEKKLCTYAPEKDACQSDSGGPVYYMENSRYYVVGIISFGIKCATHTPGVNTRVTNYLDWITATIKDDSFCNVQ</sequence>
<dbReference type="PROSITE" id="PS50240">
    <property type="entry name" value="TRYPSIN_DOM"/>
    <property type="match status" value="1"/>
</dbReference>
<accession>A0A336M6R1</accession>
<evidence type="ECO:0000256" key="2">
    <source>
        <dbReference type="ARBA" id="ARBA00022525"/>
    </source>
</evidence>
<dbReference type="CDD" id="cd00190">
    <property type="entry name" value="Tryp_SPc"/>
    <property type="match status" value="1"/>
</dbReference>
<feature type="signal peptide" evidence="9">
    <location>
        <begin position="1"/>
        <end position="27"/>
    </location>
</feature>
<gene>
    <name evidence="11" type="primary">CSON010248</name>
</gene>
<name>A0A336M6R1_CULSO</name>
<evidence type="ECO:0000256" key="5">
    <source>
        <dbReference type="ARBA" id="ARBA00022825"/>
    </source>
</evidence>
<evidence type="ECO:0000259" key="10">
    <source>
        <dbReference type="PROSITE" id="PS50240"/>
    </source>
</evidence>
<evidence type="ECO:0000256" key="7">
    <source>
        <dbReference type="ARBA" id="ARBA00023180"/>
    </source>
</evidence>
<dbReference type="PROSITE" id="PS00134">
    <property type="entry name" value="TRYPSIN_HIS"/>
    <property type="match status" value="1"/>
</dbReference>
<keyword evidence="7" id="KW-0325">Glycoprotein</keyword>
<dbReference type="FunFam" id="2.40.10.10:FF:000015">
    <property type="entry name" value="Atrial natriuretic peptide-converting enzyme"/>
    <property type="match status" value="1"/>
</dbReference>
<dbReference type="VEuPathDB" id="VectorBase:CSON010248"/>
<keyword evidence="2" id="KW-0964">Secreted</keyword>
<dbReference type="Pfam" id="PF00089">
    <property type="entry name" value="Trypsin"/>
    <property type="match status" value="1"/>
</dbReference>
<reference evidence="11" key="1">
    <citation type="submission" date="2018-07" db="EMBL/GenBank/DDBJ databases">
        <authorList>
            <person name="Quirk P.G."/>
            <person name="Krulwich T.A."/>
        </authorList>
    </citation>
    <scope>NUCLEOTIDE SEQUENCE</scope>
</reference>
<dbReference type="SUPFAM" id="SSF50494">
    <property type="entry name" value="Trypsin-like serine proteases"/>
    <property type="match status" value="1"/>
</dbReference>
<comment type="similarity">
    <text evidence="8">Belongs to the peptidase S1 family. CLIP subfamily.</text>
</comment>
<dbReference type="PANTHER" id="PTHR24256">
    <property type="entry name" value="TRYPTASE-RELATED"/>
    <property type="match status" value="1"/>
</dbReference>
<dbReference type="AlphaFoldDB" id="A0A336M6R1"/>
<dbReference type="InterPro" id="IPR043504">
    <property type="entry name" value="Peptidase_S1_PA_chymotrypsin"/>
</dbReference>
<dbReference type="InterPro" id="IPR018114">
    <property type="entry name" value="TRYPSIN_HIS"/>
</dbReference>
<evidence type="ECO:0000313" key="11">
    <source>
        <dbReference type="EMBL" id="SSX24067.1"/>
    </source>
</evidence>
<evidence type="ECO:0000256" key="4">
    <source>
        <dbReference type="ARBA" id="ARBA00022801"/>
    </source>
</evidence>
<dbReference type="GO" id="GO:0050832">
    <property type="term" value="P:defense response to fungus"/>
    <property type="evidence" value="ECO:0007669"/>
    <property type="project" value="UniProtKB-ARBA"/>
</dbReference>
<keyword evidence="9" id="KW-0732">Signal</keyword>
<dbReference type="InterPro" id="IPR051487">
    <property type="entry name" value="Ser/Thr_Proteases_Immune/Dev"/>
</dbReference>
<dbReference type="Gene3D" id="2.40.10.10">
    <property type="entry name" value="Trypsin-like serine proteases"/>
    <property type="match status" value="1"/>
</dbReference>
<dbReference type="GO" id="GO:0005576">
    <property type="term" value="C:extracellular region"/>
    <property type="evidence" value="ECO:0007669"/>
    <property type="project" value="UniProtKB-SubCell"/>
</dbReference>
<comment type="subcellular location">
    <subcellularLocation>
        <location evidence="1">Secreted</location>
    </subcellularLocation>
</comment>
<dbReference type="OMA" id="AAQNINC"/>
<dbReference type="GO" id="GO:0160032">
    <property type="term" value="P:Toll receptor ligand protein activation cascade"/>
    <property type="evidence" value="ECO:0007669"/>
    <property type="project" value="UniProtKB-ARBA"/>
</dbReference>
<dbReference type="PRINTS" id="PR00722">
    <property type="entry name" value="CHYMOTRYPSIN"/>
</dbReference>